<keyword evidence="3" id="KW-1185">Reference proteome</keyword>
<name>A0ABV9KHX1_9RHOB</name>
<evidence type="ECO:0000259" key="1">
    <source>
        <dbReference type="Pfam" id="PF06568"/>
    </source>
</evidence>
<dbReference type="InterPro" id="IPR009506">
    <property type="entry name" value="YjiS-like"/>
</dbReference>
<organism evidence="2 3">
    <name type="scientific">Seohaeicola nanhaiensis</name>
    <dbReference type="NCBI Taxonomy" id="1387282"/>
    <lineage>
        <taxon>Bacteria</taxon>
        <taxon>Pseudomonadati</taxon>
        <taxon>Pseudomonadota</taxon>
        <taxon>Alphaproteobacteria</taxon>
        <taxon>Rhodobacterales</taxon>
        <taxon>Roseobacteraceae</taxon>
        <taxon>Seohaeicola</taxon>
    </lineage>
</organism>
<protein>
    <submittedName>
        <fullName evidence="2">DUF1127 domain-containing protein</fullName>
    </submittedName>
</protein>
<proteinExistence type="predicted"/>
<dbReference type="Pfam" id="PF06568">
    <property type="entry name" value="YjiS-like"/>
    <property type="match status" value="1"/>
</dbReference>
<evidence type="ECO:0000313" key="3">
    <source>
        <dbReference type="Proteomes" id="UP001595973"/>
    </source>
</evidence>
<reference evidence="3" key="1">
    <citation type="journal article" date="2019" name="Int. J. Syst. Evol. Microbiol.">
        <title>The Global Catalogue of Microorganisms (GCM) 10K type strain sequencing project: providing services to taxonomists for standard genome sequencing and annotation.</title>
        <authorList>
            <consortium name="The Broad Institute Genomics Platform"/>
            <consortium name="The Broad Institute Genome Sequencing Center for Infectious Disease"/>
            <person name="Wu L."/>
            <person name="Ma J."/>
        </authorList>
    </citation>
    <scope>NUCLEOTIDE SEQUENCE [LARGE SCALE GENOMIC DNA]</scope>
    <source>
        <strain evidence="3">CGMCC 4.7283</strain>
    </source>
</reference>
<comment type="caution">
    <text evidence="2">The sequence shown here is derived from an EMBL/GenBank/DDBJ whole genome shotgun (WGS) entry which is preliminary data.</text>
</comment>
<accession>A0ABV9KHX1</accession>
<dbReference type="Proteomes" id="UP001595973">
    <property type="component" value="Unassembled WGS sequence"/>
</dbReference>
<dbReference type="RefSeq" id="WP_380718175.1">
    <property type="nucleotide sequence ID" value="NZ_JBHSGI010000024.1"/>
</dbReference>
<feature type="domain" description="YjiS-like" evidence="1">
    <location>
        <begin position="25"/>
        <end position="61"/>
    </location>
</feature>
<evidence type="ECO:0000313" key="2">
    <source>
        <dbReference type="EMBL" id="MFC4669762.1"/>
    </source>
</evidence>
<sequence>MAQTLRATAQDIHFGDRFRALTAAVREAYSRNKVYRRTVAELAGLSDRELADLGLHRSHIRSIAREHAYGK</sequence>
<gene>
    <name evidence="2" type="ORF">ACFO5X_14455</name>
</gene>
<dbReference type="EMBL" id="JBHSGI010000024">
    <property type="protein sequence ID" value="MFC4669762.1"/>
    <property type="molecule type" value="Genomic_DNA"/>
</dbReference>